<dbReference type="Gene3D" id="1.25.10.10">
    <property type="entry name" value="Leucine-rich Repeat Variant"/>
    <property type="match status" value="3"/>
</dbReference>
<organism evidence="7 8">
    <name type="scientific">Leucocoprinus leucothites</name>
    <dbReference type="NCBI Taxonomy" id="201217"/>
    <lineage>
        <taxon>Eukaryota</taxon>
        <taxon>Fungi</taxon>
        <taxon>Dikarya</taxon>
        <taxon>Basidiomycota</taxon>
        <taxon>Agaricomycotina</taxon>
        <taxon>Agaricomycetes</taxon>
        <taxon>Agaricomycetidae</taxon>
        <taxon>Agaricales</taxon>
        <taxon>Agaricineae</taxon>
        <taxon>Agaricaceae</taxon>
        <taxon>Leucocoprinus</taxon>
    </lineage>
</organism>
<evidence type="ECO:0000256" key="1">
    <source>
        <dbReference type="ARBA" id="ARBA00016427"/>
    </source>
</evidence>
<feature type="region of interest" description="Disordered" evidence="6">
    <location>
        <begin position="672"/>
        <end position="786"/>
    </location>
</feature>
<dbReference type="SUPFAM" id="SSF48371">
    <property type="entry name" value="ARM repeat"/>
    <property type="match status" value="2"/>
</dbReference>
<evidence type="ECO:0000313" key="7">
    <source>
        <dbReference type="EMBL" id="KAF5364123.1"/>
    </source>
</evidence>
<dbReference type="GO" id="GO:0000480">
    <property type="term" value="P:endonucleolytic cleavage in 5'-ETS of tricistronic rRNA transcript (SSU-rRNA, 5.8S rRNA, LSU-rRNA)"/>
    <property type="evidence" value="ECO:0007669"/>
    <property type="project" value="TreeGrafter"/>
</dbReference>
<feature type="compositionally biased region" description="Basic residues" evidence="6">
    <location>
        <begin position="513"/>
        <end position="525"/>
    </location>
</feature>
<evidence type="ECO:0000256" key="6">
    <source>
        <dbReference type="SAM" id="MobiDB-lite"/>
    </source>
</evidence>
<evidence type="ECO:0000256" key="4">
    <source>
        <dbReference type="ARBA" id="ARBA00031929"/>
    </source>
</evidence>
<dbReference type="EMBL" id="JAACJO010000001">
    <property type="protein sequence ID" value="KAF5364123.1"/>
    <property type="molecule type" value="Genomic_DNA"/>
</dbReference>
<protein>
    <recommendedName>
        <fullName evidence="1">Nucleolar protein 9</fullName>
    </recommendedName>
    <alternativeName>
        <fullName evidence="3 4">Pumilio domain-containing protein NOP9</fullName>
    </alternativeName>
</protein>
<evidence type="ECO:0000256" key="5">
    <source>
        <dbReference type="PROSITE-ProRule" id="PRU00317"/>
    </source>
</evidence>
<dbReference type="SMART" id="SM00025">
    <property type="entry name" value="Pumilio"/>
    <property type="match status" value="5"/>
</dbReference>
<dbReference type="OrthoDB" id="392571at2759"/>
<dbReference type="InterPro" id="IPR001313">
    <property type="entry name" value="Pumilio_RNA-bd_rpt"/>
</dbReference>
<dbReference type="InterPro" id="IPR040000">
    <property type="entry name" value="NOP9"/>
</dbReference>
<dbReference type="InterPro" id="IPR011989">
    <property type="entry name" value="ARM-like"/>
</dbReference>
<dbReference type="PANTHER" id="PTHR13102">
    <property type="entry name" value="NUCLEOLAR PROTEIN 9"/>
    <property type="match status" value="1"/>
</dbReference>
<dbReference type="GO" id="GO:0000056">
    <property type="term" value="P:ribosomal small subunit export from nucleus"/>
    <property type="evidence" value="ECO:0007669"/>
    <property type="project" value="TreeGrafter"/>
</dbReference>
<dbReference type="GO" id="GO:0030688">
    <property type="term" value="C:preribosome, small subunit precursor"/>
    <property type="evidence" value="ECO:0007669"/>
    <property type="project" value="TreeGrafter"/>
</dbReference>
<evidence type="ECO:0000256" key="2">
    <source>
        <dbReference type="ARBA" id="ARBA00022737"/>
    </source>
</evidence>
<evidence type="ECO:0000313" key="8">
    <source>
        <dbReference type="Proteomes" id="UP000559027"/>
    </source>
</evidence>
<proteinExistence type="predicted"/>
<reference evidence="7 8" key="1">
    <citation type="journal article" date="2020" name="ISME J.">
        <title>Uncovering the hidden diversity of litter-decomposition mechanisms in mushroom-forming fungi.</title>
        <authorList>
            <person name="Floudas D."/>
            <person name="Bentzer J."/>
            <person name="Ahren D."/>
            <person name="Johansson T."/>
            <person name="Persson P."/>
            <person name="Tunlid A."/>
        </authorList>
    </citation>
    <scope>NUCLEOTIDE SEQUENCE [LARGE SCALE GENOMIC DNA]</scope>
    <source>
        <strain evidence="7 8">CBS 146.42</strain>
    </source>
</reference>
<dbReference type="GO" id="GO:0000447">
    <property type="term" value="P:endonucleolytic cleavage in ITS1 to separate SSU-rRNA from 5.8S rRNA and LSU-rRNA from tricistronic rRNA transcript (SSU-rRNA, 5.8S rRNA, LSU-rRNA)"/>
    <property type="evidence" value="ECO:0007669"/>
    <property type="project" value="TreeGrafter"/>
</dbReference>
<dbReference type="GO" id="GO:0030686">
    <property type="term" value="C:90S preribosome"/>
    <property type="evidence" value="ECO:0007669"/>
    <property type="project" value="TreeGrafter"/>
</dbReference>
<evidence type="ECO:0000256" key="3">
    <source>
        <dbReference type="ARBA" id="ARBA00030932"/>
    </source>
</evidence>
<dbReference type="GO" id="GO:0000472">
    <property type="term" value="P:endonucleolytic cleavage to generate mature 5'-end of SSU-rRNA from (SSU-rRNA, 5.8S rRNA, LSU-rRNA)"/>
    <property type="evidence" value="ECO:0007669"/>
    <property type="project" value="TreeGrafter"/>
</dbReference>
<dbReference type="PANTHER" id="PTHR13102:SF0">
    <property type="entry name" value="NUCLEOLAR PROTEIN 9"/>
    <property type="match status" value="1"/>
</dbReference>
<dbReference type="GO" id="GO:0005730">
    <property type="term" value="C:nucleolus"/>
    <property type="evidence" value="ECO:0007669"/>
    <property type="project" value="TreeGrafter"/>
</dbReference>
<comment type="caution">
    <text evidence="7">The sequence shown here is derived from an EMBL/GenBank/DDBJ whole genome shotgun (WGS) entry which is preliminary data.</text>
</comment>
<dbReference type="AlphaFoldDB" id="A0A8H5GFM1"/>
<feature type="compositionally biased region" description="Basic and acidic residues" evidence="6">
    <location>
        <begin position="672"/>
        <end position="681"/>
    </location>
</feature>
<feature type="repeat" description="Pumilio" evidence="5">
    <location>
        <begin position="597"/>
        <end position="632"/>
    </location>
</feature>
<dbReference type="Proteomes" id="UP000559027">
    <property type="component" value="Unassembled WGS sequence"/>
</dbReference>
<dbReference type="InterPro" id="IPR016024">
    <property type="entry name" value="ARM-type_fold"/>
</dbReference>
<keyword evidence="2" id="KW-0677">Repeat</keyword>
<sequence>MPRGLRRRGRRHKEEQSSVPEEPQSHDGTEESFLQSTHDQAHISGPSWIIPAASQNNDEGINPEAPFGFVDAEVKAYFRTVDTQIRDWQETPMEVEGEGENADGDLNDERRLFFVAALTEMQGKEKQLATDPDCSIILERMAYSMDDFVRRVFMDSMAGSYDILVRHRFGSHVCQTFLTLARETIQREAKGIYPQLSDSKDKGELRTMTQLVHDICEELLPTLSALIMDPFGSHVIRSLLVLLCPSLTNQDTTHVALVRSKKSAAWKAKQGSMKSVFDKDKGKGPSDSLHTPPEFHEMAKQFIKTLLTELDENEVRAMAANKVASPSLQMLLEAEADHDLSGEPGSLMDRVTVGVISSCMDGQPLSEPSDYLNTLLRDTTSSHLLETIFARSPRNAFDVLWSLYLEYKLPRLAVHPIANFVVAKALERANEARLSGACQELKGTWPKIIASSRSGVLKAVIDRAAKLQVLGDEVVEAAFSAFGLEGKVHRHNLVSCALVLLSFEATQTDKLKSQGRKHEKSKHHSHPLEPQLPGSLLLQSLLQLPDPHFQVVTDSISSLSMEERIHLAQHSISSRVYDALLNSPSVPSKSKRAFVMSFIGHYHQLADDRFGSRVADRCWDFADTFLKEKIARSLIPHQQFLAGSFYGKFFNRNLNLYLLQRRPDEWRNLQTEKRKKLDDATPKFSSSPIPKESAVPHRPSDTEPTPPQPKKKRKRQEDEIDALFNASLGKKVKKKGALANESSVSDKEMSSARGPGAGDEDLQNVLSAIKLAPRGEKTKGKRPKGS</sequence>
<feature type="region of interest" description="Disordered" evidence="6">
    <location>
        <begin position="1"/>
        <end position="40"/>
    </location>
</feature>
<feature type="compositionally biased region" description="Basic residues" evidence="6">
    <location>
        <begin position="1"/>
        <end position="11"/>
    </location>
</feature>
<dbReference type="Pfam" id="PF22493">
    <property type="entry name" value="PUF_NOP9"/>
    <property type="match status" value="1"/>
</dbReference>
<dbReference type="GO" id="GO:0003723">
    <property type="term" value="F:RNA binding"/>
    <property type="evidence" value="ECO:0007669"/>
    <property type="project" value="InterPro"/>
</dbReference>
<feature type="region of interest" description="Disordered" evidence="6">
    <location>
        <begin position="511"/>
        <end position="531"/>
    </location>
</feature>
<accession>A0A8H5GFM1</accession>
<name>A0A8H5GFM1_9AGAR</name>
<keyword evidence="8" id="KW-1185">Reference proteome</keyword>
<dbReference type="PROSITE" id="PS50302">
    <property type="entry name" value="PUM"/>
    <property type="match status" value="1"/>
</dbReference>
<gene>
    <name evidence="7" type="ORF">D9756_000966</name>
</gene>